<organism evidence="1 2">
    <name type="scientific">Candidatus Borkfalkia excrementavium</name>
    <dbReference type="NCBI Taxonomy" id="2838505"/>
    <lineage>
        <taxon>Bacteria</taxon>
        <taxon>Bacillati</taxon>
        <taxon>Bacillota</taxon>
        <taxon>Clostridia</taxon>
        <taxon>Christensenellales</taxon>
        <taxon>Christensenellaceae</taxon>
        <taxon>Candidatus Borkfalkia</taxon>
    </lineage>
</organism>
<dbReference type="AlphaFoldDB" id="A0A9D1Z8Q5"/>
<accession>A0A9D1Z8Q5</accession>
<sequence length="319" mass="35309">MRVYFTASQPCALRLGGIMLGFCGGHEKFVDVDPESKTLAEFIPENADFLPADLVLEKSFFQSPPAFCDVYRYGFAVHLHIREFSARYSGISVLAQERVCGALVTLYKNGGIQLSIEKTDGFYTESLPAAFADAQIFSETVGGKELIFLAAAEGEDTLLFIYDGTRPLFKNRVLSYAAGELLSAKLAFRDCAGHIAESGWKLDNGRFALASYTVRERDGFEADSLDEKLLPFAFFQTFLARGDYRKYLSPELIGRADDLKDYLGNFADVCIPPSAFYLHCGKINATGLVYPAAENVFDVKFFSLEIKSGKICNILPVEI</sequence>
<evidence type="ECO:0000313" key="1">
    <source>
        <dbReference type="EMBL" id="HIY78333.1"/>
    </source>
</evidence>
<gene>
    <name evidence="1" type="ORF">H9728_04750</name>
</gene>
<name>A0A9D1Z8Q5_9FIRM</name>
<dbReference type="Proteomes" id="UP000824135">
    <property type="component" value="Unassembled WGS sequence"/>
</dbReference>
<evidence type="ECO:0000313" key="2">
    <source>
        <dbReference type="Proteomes" id="UP000824135"/>
    </source>
</evidence>
<proteinExistence type="predicted"/>
<reference evidence="1" key="2">
    <citation type="submission" date="2021-04" db="EMBL/GenBank/DDBJ databases">
        <authorList>
            <person name="Gilroy R."/>
        </authorList>
    </citation>
    <scope>NUCLEOTIDE SEQUENCE</scope>
    <source>
        <strain evidence="1">CHK199-9574</strain>
    </source>
</reference>
<dbReference type="EMBL" id="DXCO01000034">
    <property type="protein sequence ID" value="HIY78333.1"/>
    <property type="molecule type" value="Genomic_DNA"/>
</dbReference>
<comment type="caution">
    <text evidence="1">The sequence shown here is derived from an EMBL/GenBank/DDBJ whole genome shotgun (WGS) entry which is preliminary data.</text>
</comment>
<protein>
    <submittedName>
        <fullName evidence="1">Uncharacterized protein</fullName>
    </submittedName>
</protein>
<reference evidence="1" key="1">
    <citation type="journal article" date="2021" name="PeerJ">
        <title>Extensive microbial diversity within the chicken gut microbiome revealed by metagenomics and culture.</title>
        <authorList>
            <person name="Gilroy R."/>
            <person name="Ravi A."/>
            <person name="Getino M."/>
            <person name="Pursley I."/>
            <person name="Horton D.L."/>
            <person name="Alikhan N.F."/>
            <person name="Baker D."/>
            <person name="Gharbi K."/>
            <person name="Hall N."/>
            <person name="Watson M."/>
            <person name="Adriaenssens E.M."/>
            <person name="Foster-Nyarko E."/>
            <person name="Jarju S."/>
            <person name="Secka A."/>
            <person name="Antonio M."/>
            <person name="Oren A."/>
            <person name="Chaudhuri R.R."/>
            <person name="La Ragione R."/>
            <person name="Hildebrand F."/>
            <person name="Pallen M.J."/>
        </authorList>
    </citation>
    <scope>NUCLEOTIDE SEQUENCE</scope>
    <source>
        <strain evidence="1">CHK199-9574</strain>
    </source>
</reference>